<proteinExistence type="predicted"/>
<gene>
    <name evidence="1" type="ORF">Faunusvirus2_18</name>
</gene>
<dbReference type="EMBL" id="MK072133">
    <property type="protein sequence ID" value="AYV79071.1"/>
    <property type="molecule type" value="Genomic_DNA"/>
</dbReference>
<organism evidence="1">
    <name type="scientific">Faunusvirus sp</name>
    <dbReference type="NCBI Taxonomy" id="2487766"/>
    <lineage>
        <taxon>Viruses</taxon>
        <taxon>Varidnaviria</taxon>
        <taxon>Bamfordvirae</taxon>
        <taxon>Nucleocytoviricota</taxon>
        <taxon>Megaviricetes</taxon>
        <taxon>Imitervirales</taxon>
        <taxon>Mimiviridae</taxon>
    </lineage>
</organism>
<sequence length="94" mass="10630">MSATPTFISIGNADQIATEKSFLDDTKCEYELKEMKFSMYNEPSKFDAFLATALYRDKLIDNDPNVNGYDSDVDDDAAFVKSCRQHTSLQILSQ</sequence>
<reference evidence="1" key="1">
    <citation type="submission" date="2018-10" db="EMBL/GenBank/DDBJ databases">
        <title>Hidden diversity of soil giant viruses.</title>
        <authorList>
            <person name="Schulz F."/>
            <person name="Alteio L."/>
            <person name="Goudeau D."/>
            <person name="Ryan E.M."/>
            <person name="Malmstrom R.R."/>
            <person name="Blanchard J."/>
            <person name="Woyke T."/>
        </authorList>
    </citation>
    <scope>NUCLEOTIDE SEQUENCE</scope>
    <source>
        <strain evidence="1">FNV1</strain>
    </source>
</reference>
<protein>
    <submittedName>
        <fullName evidence="1">Uncharacterized protein</fullName>
    </submittedName>
</protein>
<evidence type="ECO:0000313" key="1">
    <source>
        <dbReference type="EMBL" id="AYV79071.1"/>
    </source>
</evidence>
<name>A0A3G4ZYJ2_9VIRU</name>
<accession>A0A3G4ZYJ2</accession>